<sequence length="798" mass="91483">MIPVTEFRQFSEQQPAFRVLKPWWDVFMDYLSAAMLMIGGFGCTLQIMPVKILCLPERLQAVYNSSDNNTFHSMANNLSASAPNPTASATAEIKGLKTNLDIQQYNFINYMCYELAIPWYTKYFPYLVLLHTLFFMICSNFWFKYPESCSKIELFISVLWKCFDSPWTTRALCIVSGEEPKEKHSKKNNVSKPNISQPVTETPLLKPVAETSIVDKAAARDLDEKEREQAKALFEKVKKIRYHVEGSIILIVIYVNQTILKLLHSLFLIGYNGALVSEIQFTVDCEVDIEDVTGYNNFYCNLPMAPLFSKMSFFYLCLVGVYGLCCLYTLYWLLHRSLKQYSFEYVRVETGINDIPDVKNDLAFLFHMIDQYDPLYSKRFAVFLSEASENKLKQLNLNNEWTVEKLRLKLQTNASNRLELHLLKLPGLPDTVFEITELQSLKLESIPNVMIPAAIAQLNNLQELSLWTCPAKIHSAALAFLKENVHSLSVKFVGSPHIPQWMCDLGSLEELNLTGLFTPEISKHFPNYSFKKLKSLKHLVINSNLTSIPQYAVDISAQLQKLSIDNNEIKLVTRNSLKNMANLMTLELVNCKLDQIPNSIFSLLALKELDLKNNNLKSIQEIASFQNLQKLSILKLWHNSITKIPDHISKLANLEQLYISHNNIGDLPHDLFLCCKLRHLELSNNNIRSIPHIIRNLSNLKYFSVSYNRIETIPDELYFCQKLETLNLRHNNINTLSPNIGNLAQLSCLDVKENPIGSLPLELGSCQALKRNGLSVEDRLFETLPFDIRDKMTKEQIT</sequence>
<evidence type="ECO:0000256" key="18">
    <source>
        <dbReference type="SAM" id="Phobius"/>
    </source>
</evidence>
<reference evidence="22" key="1">
    <citation type="journal article" date="2002" name="Dev. Dyn.">
        <title>Genetic and genomic tools for Xenopus research: The NIH Xenopus initiative.</title>
        <authorList>
            <person name="Klein S.L."/>
            <person name="Strausberg R.L."/>
            <person name="Wagner L."/>
            <person name="Pontius J."/>
            <person name="Clifton S.W."/>
            <person name="Richardson P."/>
        </authorList>
    </citation>
    <scope>NUCLEOTIDE SEQUENCE</scope>
</reference>
<dbReference type="InterPro" id="IPR021040">
    <property type="entry name" value="LRRC8_Pannexin-like"/>
</dbReference>
<evidence type="ECO:0000259" key="19">
    <source>
        <dbReference type="Pfam" id="PF12534"/>
    </source>
</evidence>
<evidence type="ECO:0000313" key="20">
    <source>
        <dbReference type="EMBL" id="AAI67614.1"/>
    </source>
</evidence>
<reference evidence="22" key="3">
    <citation type="submission" date="2025-04" db="UniProtKB">
        <authorList>
            <consortium name="RefSeq"/>
        </authorList>
    </citation>
    <scope>IDENTIFICATION</scope>
</reference>
<dbReference type="EMBL" id="BC167614">
    <property type="protein sequence ID" value="AAI67614.1"/>
    <property type="molecule type" value="mRNA"/>
</dbReference>
<feature type="transmembrane region" description="Helical" evidence="18">
    <location>
        <begin position="27"/>
        <end position="48"/>
    </location>
</feature>
<keyword evidence="10" id="KW-0406">Ion transport</keyword>
<dbReference type="PANTHER" id="PTHR45842:SF12">
    <property type="entry name" value="KEKKON 5, ISOFORM A"/>
    <property type="match status" value="1"/>
</dbReference>
<dbReference type="Gene3D" id="3.80.10.10">
    <property type="entry name" value="Ribonuclease Inhibitor"/>
    <property type="match status" value="2"/>
</dbReference>
<evidence type="ECO:0000313" key="23">
    <source>
        <dbReference type="Xenbase" id="XB-GENE-964898"/>
    </source>
</evidence>
<comment type="subcellular location">
    <subcellularLocation>
        <location evidence="1">Cell membrane</location>
        <topology evidence="1">Multi-pass membrane protein</topology>
    </subcellularLocation>
</comment>
<comment type="catalytic activity">
    <reaction evidence="17">
        <text>chloride(in) = chloride(out)</text>
        <dbReference type="Rhea" id="RHEA:29823"/>
        <dbReference type="ChEBI" id="CHEBI:17996"/>
    </reaction>
</comment>
<keyword evidence="7" id="KW-0732">Signal</keyword>
<evidence type="ECO:0000256" key="10">
    <source>
        <dbReference type="ARBA" id="ARBA00023065"/>
    </source>
</evidence>
<dbReference type="Xenbase" id="XB-GENE-964898">
    <property type="gene designation" value="XB964897"/>
</dbReference>
<keyword evidence="21" id="KW-1185">Reference proteome</keyword>
<evidence type="ECO:0000256" key="14">
    <source>
        <dbReference type="ARBA" id="ARBA00023303"/>
    </source>
</evidence>
<evidence type="ECO:0000256" key="5">
    <source>
        <dbReference type="ARBA" id="ARBA00022614"/>
    </source>
</evidence>
<evidence type="ECO:0000256" key="6">
    <source>
        <dbReference type="ARBA" id="ARBA00022692"/>
    </source>
</evidence>
<dbReference type="InterPro" id="IPR032675">
    <property type="entry name" value="LRR_dom_sf"/>
</dbReference>
<dbReference type="InterPro" id="IPR050467">
    <property type="entry name" value="LRFN"/>
</dbReference>
<feature type="transmembrane region" description="Helical" evidence="18">
    <location>
        <begin position="123"/>
        <end position="143"/>
    </location>
</feature>
<evidence type="ECO:0000256" key="11">
    <source>
        <dbReference type="ARBA" id="ARBA00023136"/>
    </source>
</evidence>
<dbReference type="InterPro" id="IPR003591">
    <property type="entry name" value="Leu-rich_rpt_typical-subtyp"/>
</dbReference>
<evidence type="ECO:0000256" key="4">
    <source>
        <dbReference type="ARBA" id="ARBA00022475"/>
    </source>
</evidence>
<dbReference type="PANTHER" id="PTHR45842">
    <property type="entry name" value="SYNAPTIC ADHESION-LIKE MOLECULE SALM"/>
    <property type="match status" value="1"/>
</dbReference>
<evidence type="ECO:0000313" key="21">
    <source>
        <dbReference type="Proteomes" id="UP000008143"/>
    </source>
</evidence>
<dbReference type="Proteomes" id="UP000008143">
    <property type="component" value="Chromosome 4"/>
</dbReference>
<dbReference type="SUPFAM" id="SSF52058">
    <property type="entry name" value="L domain-like"/>
    <property type="match status" value="1"/>
</dbReference>
<feature type="transmembrane region" description="Helical" evidence="18">
    <location>
        <begin position="248"/>
        <end position="271"/>
    </location>
</feature>
<dbReference type="InterPro" id="IPR001611">
    <property type="entry name" value="Leu-rich_rpt"/>
</dbReference>
<evidence type="ECO:0000256" key="2">
    <source>
        <dbReference type="ARBA" id="ARBA00010471"/>
    </source>
</evidence>
<keyword evidence="6 18" id="KW-0812">Transmembrane</keyword>
<keyword evidence="9 18" id="KW-1133">Transmembrane helix</keyword>
<dbReference type="OrthoDB" id="67933at2759"/>
<keyword evidence="5" id="KW-0433">Leucine-rich repeat</keyword>
<dbReference type="PROSITE" id="PS51450">
    <property type="entry name" value="LRR"/>
    <property type="match status" value="4"/>
</dbReference>
<dbReference type="GO" id="GO:0034220">
    <property type="term" value="P:monoatomic ion transmembrane transport"/>
    <property type="evidence" value="ECO:0007669"/>
    <property type="project" value="UniProtKB-KW"/>
</dbReference>
<keyword evidence="3" id="KW-0813">Transport</keyword>
<comment type="catalytic activity">
    <reaction evidence="15">
        <text>iodide(out) = iodide(in)</text>
        <dbReference type="Rhea" id="RHEA:66324"/>
        <dbReference type="ChEBI" id="CHEBI:16382"/>
    </reaction>
</comment>
<proteinExistence type="evidence at transcript level"/>
<dbReference type="Pfam" id="PF12534">
    <property type="entry name" value="Pannexin_like"/>
    <property type="match status" value="1"/>
</dbReference>
<protein>
    <submittedName>
        <fullName evidence="20">LOC100170560 protein</fullName>
    </submittedName>
    <submittedName>
        <fullName evidence="22">Uncharacterized protein LOC100170560</fullName>
    </submittedName>
</protein>
<evidence type="ECO:0000256" key="16">
    <source>
        <dbReference type="ARBA" id="ARBA00024158"/>
    </source>
</evidence>
<evidence type="ECO:0000256" key="15">
    <source>
        <dbReference type="ARBA" id="ARBA00024145"/>
    </source>
</evidence>
<evidence type="ECO:0000256" key="1">
    <source>
        <dbReference type="ARBA" id="ARBA00004651"/>
    </source>
</evidence>
<dbReference type="SMART" id="SM00365">
    <property type="entry name" value="LRR_SD22"/>
    <property type="match status" value="5"/>
</dbReference>
<evidence type="ECO:0000256" key="7">
    <source>
        <dbReference type="ARBA" id="ARBA00022729"/>
    </source>
</evidence>
<organism evidence="20">
    <name type="scientific">Xenopus tropicalis</name>
    <name type="common">Western clawed frog</name>
    <name type="synonym">Silurana tropicalis</name>
    <dbReference type="NCBI Taxonomy" id="8364"/>
    <lineage>
        <taxon>Eukaryota</taxon>
        <taxon>Metazoa</taxon>
        <taxon>Chordata</taxon>
        <taxon>Craniata</taxon>
        <taxon>Vertebrata</taxon>
        <taxon>Euteleostomi</taxon>
        <taxon>Amphibia</taxon>
        <taxon>Batrachia</taxon>
        <taxon>Anura</taxon>
        <taxon>Pipoidea</taxon>
        <taxon>Pipidae</taxon>
        <taxon>Xenopodinae</taxon>
        <taxon>Xenopus</taxon>
        <taxon>Silurana</taxon>
    </lineage>
</organism>
<evidence type="ECO:0000256" key="17">
    <source>
        <dbReference type="ARBA" id="ARBA00024167"/>
    </source>
</evidence>
<dbReference type="GeneID" id="100170560"/>
<dbReference type="RefSeq" id="NP_001123809.1">
    <property type="nucleotide sequence ID" value="NM_001130337.1"/>
</dbReference>
<evidence type="ECO:0000256" key="8">
    <source>
        <dbReference type="ARBA" id="ARBA00022737"/>
    </source>
</evidence>
<keyword evidence="11 18" id="KW-0472">Membrane</keyword>
<dbReference type="AGR" id="Xenbase:XB-GENE-964898"/>
<dbReference type="SMART" id="SM00369">
    <property type="entry name" value="LRR_TYP"/>
    <property type="match status" value="8"/>
</dbReference>
<evidence type="ECO:0000256" key="9">
    <source>
        <dbReference type="ARBA" id="ARBA00022989"/>
    </source>
</evidence>
<dbReference type="KEGG" id="xtr:100170560"/>
<reference evidence="20" key="2">
    <citation type="submission" date="2008-06" db="EMBL/GenBank/DDBJ databases">
        <authorList>
            <consortium name="NIH - Xenopus Gene Collection (XGC) project"/>
        </authorList>
    </citation>
    <scope>NUCLEOTIDE SEQUENCE [LARGE SCALE MRNA]</scope>
    <source>
        <tissue evidence="20">Testes</tissue>
    </source>
</reference>
<dbReference type="Pfam" id="PF13855">
    <property type="entry name" value="LRR_8"/>
    <property type="match status" value="2"/>
</dbReference>
<keyword evidence="8" id="KW-0677">Repeat</keyword>
<dbReference type="CTD" id="100170560"/>
<evidence type="ECO:0000313" key="22">
    <source>
        <dbReference type="RefSeq" id="NP_001123809.1"/>
    </source>
</evidence>
<evidence type="ECO:0000256" key="3">
    <source>
        <dbReference type="ARBA" id="ARBA00022448"/>
    </source>
</evidence>
<keyword evidence="12" id="KW-1015">Disulfide bond</keyword>
<evidence type="ECO:0000256" key="13">
    <source>
        <dbReference type="ARBA" id="ARBA00023180"/>
    </source>
</evidence>
<gene>
    <name evidence="23" type="primary">XB964897</name>
    <name evidence="20 22" type="synonym">LOC100170560</name>
</gene>
<comment type="catalytic activity">
    <reaction evidence="16">
        <text>taurine(out) = taurine(in)</text>
        <dbReference type="Rhea" id="RHEA:66328"/>
        <dbReference type="ChEBI" id="CHEBI:507393"/>
    </reaction>
</comment>
<keyword evidence="13" id="KW-0325">Glycoprotein</keyword>
<dbReference type="AlphaFoldDB" id="A0A803KKQ6"/>
<dbReference type="SMART" id="SM00364">
    <property type="entry name" value="LRR_BAC"/>
    <property type="match status" value="6"/>
</dbReference>
<dbReference type="GO" id="GO:0005886">
    <property type="term" value="C:plasma membrane"/>
    <property type="evidence" value="ECO:0007669"/>
    <property type="project" value="UniProtKB-SubCell"/>
</dbReference>
<dbReference type="FunFam" id="3.80.10.10:FF:000424">
    <property type="entry name" value="Volume-regulated anion channel subunit LRRC8E"/>
    <property type="match status" value="1"/>
</dbReference>
<feature type="domain" description="LRRC8 pannexin-like TM region" evidence="19">
    <location>
        <begin position="1"/>
        <end position="330"/>
    </location>
</feature>
<keyword evidence="4" id="KW-1003">Cell membrane</keyword>
<name>A0A803KKQ6_XENTR</name>
<feature type="transmembrane region" description="Helical" evidence="18">
    <location>
        <begin position="313"/>
        <end position="334"/>
    </location>
</feature>
<evidence type="ECO:0000256" key="12">
    <source>
        <dbReference type="ARBA" id="ARBA00023157"/>
    </source>
</evidence>
<keyword evidence="14" id="KW-0407">Ion channel</keyword>
<comment type="similarity">
    <text evidence="2">Belongs to the LRRC8 family.</text>
</comment>
<accession>A0A803KKQ6</accession>